<evidence type="ECO:0000313" key="1">
    <source>
        <dbReference type="EMBL" id="KAG6416177.1"/>
    </source>
</evidence>
<dbReference type="AlphaFoldDB" id="A0A8X8ZS72"/>
<dbReference type="PANTHER" id="PTHR38926">
    <property type="entry name" value="F-BOX DOMAIN CONTAINING PROTEIN, EXPRESSED"/>
    <property type="match status" value="1"/>
</dbReference>
<dbReference type="Proteomes" id="UP000298416">
    <property type="component" value="Unassembled WGS sequence"/>
</dbReference>
<reference evidence="1" key="2">
    <citation type="submission" date="2020-08" db="EMBL/GenBank/DDBJ databases">
        <title>Plant Genome Project.</title>
        <authorList>
            <person name="Zhang R.-G."/>
        </authorList>
    </citation>
    <scope>NUCLEOTIDE SEQUENCE</scope>
    <source>
        <strain evidence="1">Huo1</strain>
        <tissue evidence="1">Leaf</tissue>
    </source>
</reference>
<sequence>MARSQGQLIDLTVHYFGSTKLMIYIARRSIGYACPTLKSFSLNTSNCKVVLLEVADDAIRLEDILEACPRLESLDVRRCFDLHLEGDLGKRCRERMKQYLKLPHDSVSDVPWPKWDGRDPFGLDAYFYDCAYDYYRDGEDYYETEVNEDDEDENIDVSW</sequence>
<organism evidence="1">
    <name type="scientific">Salvia splendens</name>
    <name type="common">Scarlet sage</name>
    <dbReference type="NCBI Taxonomy" id="180675"/>
    <lineage>
        <taxon>Eukaryota</taxon>
        <taxon>Viridiplantae</taxon>
        <taxon>Streptophyta</taxon>
        <taxon>Embryophyta</taxon>
        <taxon>Tracheophyta</taxon>
        <taxon>Spermatophyta</taxon>
        <taxon>Magnoliopsida</taxon>
        <taxon>eudicotyledons</taxon>
        <taxon>Gunneridae</taxon>
        <taxon>Pentapetalae</taxon>
        <taxon>asterids</taxon>
        <taxon>lamiids</taxon>
        <taxon>Lamiales</taxon>
        <taxon>Lamiaceae</taxon>
        <taxon>Nepetoideae</taxon>
        <taxon>Mentheae</taxon>
        <taxon>Salviinae</taxon>
        <taxon>Salvia</taxon>
        <taxon>Salvia subgen. Calosphace</taxon>
        <taxon>core Calosphace</taxon>
    </lineage>
</organism>
<name>A0A8X8ZS72_SALSN</name>
<dbReference type="EMBL" id="PNBA02000008">
    <property type="protein sequence ID" value="KAG6416177.1"/>
    <property type="molecule type" value="Genomic_DNA"/>
</dbReference>
<accession>A0A8X8ZS72</accession>
<reference evidence="1" key="1">
    <citation type="submission" date="2018-01" db="EMBL/GenBank/DDBJ databases">
        <authorList>
            <person name="Mao J.F."/>
        </authorList>
    </citation>
    <scope>NUCLEOTIDE SEQUENCE</scope>
    <source>
        <strain evidence="1">Huo1</strain>
        <tissue evidence="1">Leaf</tissue>
    </source>
</reference>
<proteinExistence type="predicted"/>
<keyword evidence="2" id="KW-1185">Reference proteome</keyword>
<evidence type="ECO:0000313" key="2">
    <source>
        <dbReference type="Proteomes" id="UP000298416"/>
    </source>
</evidence>
<dbReference type="PANTHER" id="PTHR38926:SF2">
    <property type="entry name" value="F-BOX_LRR-REPEAT PROTEIN 21-RELATED"/>
    <property type="match status" value="1"/>
</dbReference>
<dbReference type="Gene3D" id="3.80.10.10">
    <property type="entry name" value="Ribonuclease Inhibitor"/>
    <property type="match status" value="1"/>
</dbReference>
<comment type="caution">
    <text evidence="1">The sequence shown here is derived from an EMBL/GenBank/DDBJ whole genome shotgun (WGS) entry which is preliminary data.</text>
</comment>
<gene>
    <name evidence="1" type="ORF">SASPL_123601</name>
</gene>
<protein>
    <submittedName>
        <fullName evidence="1">Uncharacterized protein</fullName>
    </submittedName>
</protein>
<dbReference type="InterPro" id="IPR032675">
    <property type="entry name" value="LRR_dom_sf"/>
</dbReference>